<dbReference type="Pfam" id="PF13041">
    <property type="entry name" value="PPR_2"/>
    <property type="match status" value="1"/>
</dbReference>
<dbReference type="GeneID" id="94430795"/>
<dbReference type="Proteomes" id="UP000221165">
    <property type="component" value="Unassembled WGS sequence"/>
</dbReference>
<feature type="compositionally biased region" description="Polar residues" evidence="2">
    <location>
        <begin position="1007"/>
        <end position="1016"/>
    </location>
</feature>
<feature type="compositionally biased region" description="Basic and acidic residues" evidence="2">
    <location>
        <begin position="1557"/>
        <end position="1566"/>
    </location>
</feature>
<feature type="repeat" description="PPR" evidence="1">
    <location>
        <begin position="1274"/>
        <end position="1308"/>
    </location>
</feature>
<name>A0A2C6JUW3_9APIC</name>
<feature type="compositionally biased region" description="Basic and acidic residues" evidence="2">
    <location>
        <begin position="1106"/>
        <end position="1126"/>
    </location>
</feature>
<reference evidence="4 5" key="1">
    <citation type="journal article" date="2017" name="Int. J. Parasitol.">
        <title>The genome of the protozoan parasite Cystoisospora suis and a reverse vaccinology approach to identify vaccine candidates.</title>
        <authorList>
            <person name="Palmieri N."/>
            <person name="Shrestha A."/>
            <person name="Ruttkowski B."/>
            <person name="Beck T."/>
            <person name="Vogl C."/>
            <person name="Tomley F."/>
            <person name="Blake D.P."/>
            <person name="Joachim A."/>
        </authorList>
    </citation>
    <scope>NUCLEOTIDE SEQUENCE [LARGE SCALE GENOMIC DNA]</scope>
    <source>
        <strain evidence="4 5">Wien I</strain>
    </source>
</reference>
<evidence type="ECO:0000313" key="4">
    <source>
        <dbReference type="EMBL" id="PHJ18721.1"/>
    </source>
</evidence>
<feature type="region of interest" description="Disordered" evidence="2">
    <location>
        <begin position="1103"/>
        <end position="1160"/>
    </location>
</feature>
<evidence type="ECO:0000256" key="1">
    <source>
        <dbReference type="PROSITE-ProRule" id="PRU00708"/>
    </source>
</evidence>
<dbReference type="PANTHER" id="PTHR47938">
    <property type="entry name" value="RESPIRATORY COMPLEX I CHAPERONE (CIA84), PUTATIVE (AFU_ORTHOLOGUE AFUA_2G06020)-RELATED"/>
    <property type="match status" value="1"/>
</dbReference>
<dbReference type="OrthoDB" id="419816at2759"/>
<organism evidence="4 5">
    <name type="scientific">Cystoisospora suis</name>
    <dbReference type="NCBI Taxonomy" id="483139"/>
    <lineage>
        <taxon>Eukaryota</taxon>
        <taxon>Sar</taxon>
        <taxon>Alveolata</taxon>
        <taxon>Apicomplexa</taxon>
        <taxon>Conoidasida</taxon>
        <taxon>Coccidia</taxon>
        <taxon>Eucoccidiorida</taxon>
        <taxon>Eimeriorina</taxon>
        <taxon>Sarcocystidae</taxon>
        <taxon>Cystoisospora</taxon>
    </lineage>
</organism>
<feature type="non-terminal residue" evidence="4">
    <location>
        <position position="1573"/>
    </location>
</feature>
<feature type="compositionally biased region" description="Basic and acidic residues" evidence="2">
    <location>
        <begin position="839"/>
        <end position="849"/>
    </location>
</feature>
<feature type="compositionally biased region" description="Basic and acidic residues" evidence="2">
    <location>
        <begin position="334"/>
        <end position="355"/>
    </location>
</feature>
<dbReference type="VEuPathDB" id="ToxoDB:CSUI_007439"/>
<feature type="region of interest" description="Disordered" evidence="2">
    <location>
        <begin position="839"/>
        <end position="890"/>
    </location>
</feature>
<feature type="compositionally biased region" description="Polar residues" evidence="2">
    <location>
        <begin position="639"/>
        <end position="656"/>
    </location>
</feature>
<dbReference type="PROSITE" id="PS51257">
    <property type="entry name" value="PROKAR_LIPOPROTEIN"/>
    <property type="match status" value="1"/>
</dbReference>
<feature type="transmembrane region" description="Helical" evidence="3">
    <location>
        <begin position="39"/>
        <end position="63"/>
    </location>
</feature>
<dbReference type="EMBL" id="MIGC01003933">
    <property type="protein sequence ID" value="PHJ18721.1"/>
    <property type="molecule type" value="Genomic_DNA"/>
</dbReference>
<evidence type="ECO:0000256" key="2">
    <source>
        <dbReference type="SAM" id="MobiDB-lite"/>
    </source>
</evidence>
<dbReference type="RefSeq" id="XP_067920427.1">
    <property type="nucleotide sequence ID" value="XM_068067584.1"/>
</dbReference>
<accession>A0A2C6JUW3</accession>
<evidence type="ECO:0000313" key="5">
    <source>
        <dbReference type="Proteomes" id="UP000221165"/>
    </source>
</evidence>
<comment type="caution">
    <text evidence="4">The sequence shown here is derived from an EMBL/GenBank/DDBJ whole genome shotgun (WGS) entry which is preliminary data.</text>
</comment>
<gene>
    <name evidence="4" type="ORF">CSUI_007439</name>
</gene>
<feature type="region of interest" description="Disordered" evidence="2">
    <location>
        <begin position="999"/>
        <end position="1029"/>
    </location>
</feature>
<feature type="region of interest" description="Disordered" evidence="2">
    <location>
        <begin position="769"/>
        <end position="793"/>
    </location>
</feature>
<feature type="region of interest" description="Disordered" evidence="2">
    <location>
        <begin position="638"/>
        <end position="669"/>
    </location>
</feature>
<evidence type="ECO:0000256" key="3">
    <source>
        <dbReference type="SAM" id="Phobius"/>
    </source>
</evidence>
<protein>
    <submittedName>
        <fullName evidence="4">Pentatricopeptide repeat domain-containing protein</fullName>
    </submittedName>
</protein>
<dbReference type="PANTHER" id="PTHR47938:SF35">
    <property type="entry name" value="PENTATRICOPEPTIDE REPEAT-CONTAINING PROTEIN 4, MITOCHONDRIAL-RELATED"/>
    <property type="match status" value="1"/>
</dbReference>
<keyword evidence="3" id="KW-0472">Membrane</keyword>
<proteinExistence type="predicted"/>
<feature type="region of interest" description="Disordered" evidence="2">
    <location>
        <begin position="1545"/>
        <end position="1573"/>
    </location>
</feature>
<feature type="region of interest" description="Disordered" evidence="2">
    <location>
        <begin position="388"/>
        <end position="408"/>
    </location>
</feature>
<keyword evidence="3" id="KW-1133">Transmembrane helix</keyword>
<sequence>MGHLLCRRCTLFVFLGFSVIVFACSDRWQTVTVTVRHSRVFHLVSLVFPVSLFFVPAFTGVLFVRRSSGVSSLSVTKLGLLLFRNVVFLFASLLFLVLVRGERIRCGVGHVSKPPPSPPCCAHGGRRPAAVSSFSHTPFFSFPDFSPGLSRTVKPRPTSADSFLQECLQHDAVERGNDAAACPARKRITPTGSSPHCFVSSVTAGVNYSHRSGPVASKSISFGRAQASLPARPVGLPHPVCRVVSSWTVLPVAHGKERRAKGGRKHSLAAEGWGVAKTRQRECPFNALHSLCLVRCTGRAEGVGKADEEGGGRTGPIEEDLKIEFLQERTGVDKIGQRGDPRGREDGEVAGHTRENVPSVPLSKVRCTLYTERNKPCTDVGELRLGKAYSGDGKGGEDDESRSPLQPLSCVSFHAGDQRKSTSMSPVPLRSVSAFSSTDATATPQGCQVRHARGHVGNFTGIPTCKGSPGGVKNADDQRHEATSSSFPCASVCSPSASCLGGPASFSAPSSAFPEKIFLHAAIGAAKSERGDWLQVLQHVRDAVQTLHAALDREESLLLSHFFRAGERSGLSIAERACVRKGRDGLSSRLRSFISSVNVLFVLLTSQEAGVDHHDENPIEERLLKSFIDWGSTGHPSHFPTSVPSRGSPTHAPSVNSHERHRPSHCHPLGDSADVLSAVGLESNSQKQAGQNEAEVSPECLATECLSKSHVEGVFRAAAEGQRIRSSLLVALRVYTQLGQLQRRLIRFWRLQRRVVESSQWRDILKNASTSGAAGDNGRSDDAMQSHQSSAALAQATADELRGLLPAQNTPANSVRVWDDWPHFKEDVPQQVEKRFSENNFKQEVEGGKDTVASLNSSGGKEFSEDDVVGKRAVGSTAPEKGDPASGGHSSVYETVSVTTLFPVSACVTTALLSSLGDLCSSCGSGSKKAVFSGRGCPNGVWLVPLVVTIWQDARNAHHTLLRLLAQQQKRRQGALHPWRPEMGDTRAAEMDRIPRVGASCGVTPTRAATTGSVTRKSGPGSTCGGRPPDMQWKSQFGERAAEGRVHVVKPSKEAPAIVPCDDIRKDRVVHSSMRDFEKSGEQGHQGGDASDVVSLTKQVAAFGETGEREERTAWTEHGSGSRDFEDDKDESPDVALGGLEAAQDDNPKERRQTQRAPPKTVLDVAACNAYMNVLARCRANASSSAAAMSVFREMTEELGMTPDLKTFHTLMDTFAKEGDVQSVTGGFRALLNAGLHPNTRTFSIRFHAAAQQGDIVAAREALFDMEAWGVQPNAFVFTTLIHLCTKSGNYASAVRLFREMIGTKVKPTVASWTALLDACCKAAVSGTRLSASSTKISAFSPPAGSGICLTAEKPLATDTAGEGVSVRDPPRHISLSGRFEDSPFYRYRVDEGPATTAGRDVGTQGGQKPHGAKSSSGLARGDTRLLGLTERRVSQDDNALQLRLWLISAVRAMLACGVFPNERTCNVLLYGLLRHPNPAVHFNAAVDVCRFIAEGGFSVNQLTFTSLISGLHKRAGPSSLSVGSPRFAATARLALLSYPRTDEPARGAAQANFGDELSRDGERSMVRSRQGV</sequence>
<feature type="repeat" description="PPR" evidence="1">
    <location>
        <begin position="1204"/>
        <end position="1238"/>
    </location>
</feature>
<feature type="region of interest" description="Disordered" evidence="2">
    <location>
        <begin position="334"/>
        <end position="357"/>
    </location>
</feature>
<keyword evidence="5" id="KW-1185">Reference proteome</keyword>
<keyword evidence="3" id="KW-0812">Transmembrane</keyword>
<dbReference type="InterPro" id="IPR011990">
    <property type="entry name" value="TPR-like_helical_dom_sf"/>
</dbReference>
<feature type="region of interest" description="Disordered" evidence="2">
    <location>
        <begin position="1394"/>
        <end position="1420"/>
    </location>
</feature>
<dbReference type="PROSITE" id="PS51375">
    <property type="entry name" value="PPR"/>
    <property type="match status" value="2"/>
</dbReference>
<feature type="transmembrane region" description="Helical" evidence="3">
    <location>
        <begin position="75"/>
        <end position="99"/>
    </location>
</feature>
<dbReference type="Gene3D" id="1.25.40.10">
    <property type="entry name" value="Tetratricopeptide repeat domain"/>
    <property type="match status" value="2"/>
</dbReference>
<dbReference type="NCBIfam" id="TIGR00756">
    <property type="entry name" value="PPR"/>
    <property type="match status" value="1"/>
</dbReference>
<dbReference type="GO" id="GO:0003729">
    <property type="term" value="F:mRNA binding"/>
    <property type="evidence" value="ECO:0007669"/>
    <property type="project" value="TreeGrafter"/>
</dbReference>
<dbReference type="InterPro" id="IPR002885">
    <property type="entry name" value="PPR_rpt"/>
</dbReference>